<proteinExistence type="inferred from homology"/>
<evidence type="ECO:0000256" key="8">
    <source>
        <dbReference type="SAM" id="MobiDB-lite"/>
    </source>
</evidence>
<feature type="transmembrane region" description="Helical" evidence="9">
    <location>
        <begin position="115"/>
        <end position="135"/>
    </location>
</feature>
<dbReference type="GO" id="GO:0005789">
    <property type="term" value="C:endoplasmic reticulum membrane"/>
    <property type="evidence" value="ECO:0007669"/>
    <property type="project" value="TreeGrafter"/>
</dbReference>
<feature type="non-terminal residue" evidence="10">
    <location>
        <position position="1"/>
    </location>
</feature>
<evidence type="ECO:0000256" key="4">
    <source>
        <dbReference type="ARBA" id="ARBA00022692"/>
    </source>
</evidence>
<evidence type="ECO:0000313" key="10">
    <source>
        <dbReference type="EMBL" id="PAA58722.1"/>
    </source>
</evidence>
<comment type="similarity">
    <text evidence="2">Belongs to the nucleotide-sugar transporter family. SLC35B subfamily.</text>
</comment>
<dbReference type="GO" id="GO:0046964">
    <property type="term" value="F:3'-phosphoadenosine 5'-phosphosulfate transmembrane transporter activity"/>
    <property type="evidence" value="ECO:0007669"/>
    <property type="project" value="TreeGrafter"/>
</dbReference>
<evidence type="ECO:0000256" key="2">
    <source>
        <dbReference type="ARBA" id="ARBA00010694"/>
    </source>
</evidence>
<evidence type="ECO:0000256" key="1">
    <source>
        <dbReference type="ARBA" id="ARBA00004141"/>
    </source>
</evidence>
<organism evidence="10 11">
    <name type="scientific">Macrostomum lignano</name>
    <dbReference type="NCBI Taxonomy" id="282301"/>
    <lineage>
        <taxon>Eukaryota</taxon>
        <taxon>Metazoa</taxon>
        <taxon>Spiralia</taxon>
        <taxon>Lophotrochozoa</taxon>
        <taxon>Platyhelminthes</taxon>
        <taxon>Rhabditophora</taxon>
        <taxon>Macrostomorpha</taxon>
        <taxon>Macrostomida</taxon>
        <taxon>Macrostomidae</taxon>
        <taxon>Macrostomum</taxon>
    </lineage>
</organism>
<accession>A0A267EDD8</accession>
<dbReference type="Pfam" id="PF08449">
    <property type="entry name" value="UAA"/>
    <property type="match status" value="1"/>
</dbReference>
<sequence>SSRRTAAVASPGWTSGTNNISNSSKNSNGNNSNLIDVAAGAAEAPSSTLSASTVASTSPTSDNRMQQQQQAPSGGAGHSSISIKTPTLEAADAKKKEPEVLIVMGFNLAGKSPEFLFTTGCLGVFIFYCLYGYVIELIFRTEGVRPHGTFITAVQFGFYVLLACAEQRGGLSIEKVRTIPWRTYALLGFLTVTTMGASNTALGYLSYPTQVIMKCCKLVPTMIGGILIQGRRYNIYDVSAMFCMIFGLIWFTLADSKIQPNFDLFGVFLMSLALCADGAIGNVQERTMKAYNHTASEMILYTFLIGFGYLIPGLLVTNKLFAGLAYGNQHVWRIYGCTFIMSITGYVGMQFVLLLVQSYGALPAVTVTTCRKAVTIVLSFFFFSKPFTVQYVWSGLVVVLGIYLNLYSKNKTRWDAAMLDYYQRLLHRVKGRRVFSLQSYRKESIV</sequence>
<keyword evidence="6 9" id="KW-0472">Membrane</keyword>
<evidence type="ECO:0000256" key="5">
    <source>
        <dbReference type="ARBA" id="ARBA00022989"/>
    </source>
</evidence>
<dbReference type="STRING" id="282301.A0A267EDD8"/>
<reference evidence="10 11" key="1">
    <citation type="submission" date="2017-06" db="EMBL/GenBank/DDBJ databases">
        <title>A platform for efficient transgenesis in Macrostomum lignano, a flatworm model organism for stem cell research.</title>
        <authorList>
            <person name="Berezikov E."/>
        </authorList>
    </citation>
    <scope>NUCLEOTIDE SEQUENCE [LARGE SCALE GENOMIC DNA]</scope>
    <source>
        <strain evidence="10">DV1</strain>
        <tissue evidence="10">Whole organism</tissue>
    </source>
</reference>
<dbReference type="EMBL" id="NIVC01002340">
    <property type="protein sequence ID" value="PAA58722.1"/>
    <property type="molecule type" value="Genomic_DNA"/>
</dbReference>
<dbReference type="OrthoDB" id="438495at2759"/>
<evidence type="ECO:0000256" key="9">
    <source>
        <dbReference type="SAM" id="Phobius"/>
    </source>
</evidence>
<evidence type="ECO:0000256" key="3">
    <source>
        <dbReference type="ARBA" id="ARBA00022448"/>
    </source>
</evidence>
<feature type="region of interest" description="Disordered" evidence="8">
    <location>
        <begin position="1"/>
        <end position="80"/>
    </location>
</feature>
<evidence type="ECO:0000313" key="11">
    <source>
        <dbReference type="Proteomes" id="UP000215902"/>
    </source>
</evidence>
<keyword evidence="4 9" id="KW-0812">Transmembrane</keyword>
<keyword evidence="11" id="KW-1185">Reference proteome</keyword>
<feature type="transmembrane region" description="Helical" evidence="9">
    <location>
        <begin position="265"/>
        <end position="283"/>
    </location>
</feature>
<keyword evidence="3" id="KW-0813">Transport</keyword>
<comment type="caution">
    <text evidence="10">The sequence shown here is derived from an EMBL/GenBank/DDBJ whole genome shotgun (WGS) entry which is preliminary data.</text>
</comment>
<feature type="transmembrane region" description="Helical" evidence="9">
    <location>
        <begin position="332"/>
        <end position="355"/>
    </location>
</feature>
<feature type="transmembrane region" description="Helical" evidence="9">
    <location>
        <begin position="184"/>
        <end position="205"/>
    </location>
</feature>
<keyword evidence="5 9" id="KW-1133">Transmembrane helix</keyword>
<feature type="compositionally biased region" description="Low complexity" evidence="8">
    <location>
        <begin position="14"/>
        <end position="33"/>
    </location>
</feature>
<feature type="compositionally biased region" description="Low complexity" evidence="8">
    <location>
        <begin position="44"/>
        <end position="70"/>
    </location>
</feature>
<feature type="transmembrane region" description="Helical" evidence="9">
    <location>
        <begin position="362"/>
        <end position="383"/>
    </location>
</feature>
<dbReference type="GO" id="GO:0000139">
    <property type="term" value="C:Golgi membrane"/>
    <property type="evidence" value="ECO:0007669"/>
    <property type="project" value="TreeGrafter"/>
</dbReference>
<comment type="subcellular location">
    <subcellularLocation>
        <location evidence="1">Membrane</location>
        <topology evidence="1">Multi-pass membrane protein</topology>
    </subcellularLocation>
</comment>
<dbReference type="InterPro" id="IPR013657">
    <property type="entry name" value="SCL35B1-4/HUT1"/>
</dbReference>
<gene>
    <name evidence="10" type="ORF">BOX15_Mlig004860g3</name>
</gene>
<feature type="transmembrane region" description="Helical" evidence="9">
    <location>
        <begin position="235"/>
        <end position="253"/>
    </location>
</feature>
<dbReference type="PANTHER" id="PTHR10778:SF8">
    <property type="entry name" value="ADENOSINE 3'-PHOSPHO 5'-PHOSPHOSULFATE TRANSPORTER 2"/>
    <property type="match status" value="1"/>
</dbReference>
<dbReference type="PANTHER" id="PTHR10778">
    <property type="entry name" value="SOLUTE CARRIER FAMILY 35 MEMBER B"/>
    <property type="match status" value="1"/>
</dbReference>
<dbReference type="Proteomes" id="UP000215902">
    <property type="component" value="Unassembled WGS sequence"/>
</dbReference>
<protein>
    <recommendedName>
        <fullName evidence="7">Adenosine 3'-phospho 5'-phosphosulfate transporter 2</fullName>
    </recommendedName>
</protein>
<feature type="transmembrane region" description="Helical" evidence="9">
    <location>
        <begin position="295"/>
        <end position="312"/>
    </location>
</feature>
<feature type="transmembrane region" description="Helical" evidence="9">
    <location>
        <begin position="147"/>
        <end position="164"/>
    </location>
</feature>
<evidence type="ECO:0000256" key="7">
    <source>
        <dbReference type="ARBA" id="ARBA00039669"/>
    </source>
</evidence>
<evidence type="ECO:0000256" key="6">
    <source>
        <dbReference type="ARBA" id="ARBA00023136"/>
    </source>
</evidence>
<dbReference type="AlphaFoldDB" id="A0A267EDD8"/>
<feature type="transmembrane region" description="Helical" evidence="9">
    <location>
        <begin position="389"/>
        <end position="408"/>
    </location>
</feature>
<name>A0A267EDD8_9PLAT</name>